<proteinExistence type="predicted"/>
<dbReference type="AlphaFoldDB" id="G3HBG1"/>
<sequence length="73" mass="8239">MDMSMVLPRAVELLESDRCGTIISDLLWDAHKYPSYLISIEIKTLLFEISTAVFLHCVSFAKAENMASPPFCK</sequence>
<dbReference type="EMBL" id="JH000268">
    <property type="protein sequence ID" value="EGV91910.1"/>
    <property type="molecule type" value="Genomic_DNA"/>
</dbReference>
<evidence type="ECO:0000313" key="1">
    <source>
        <dbReference type="EMBL" id="EGV91910.1"/>
    </source>
</evidence>
<gene>
    <name evidence="1" type="ORF">I79_007789</name>
</gene>
<reference evidence="2" key="1">
    <citation type="journal article" date="2011" name="Nat. Biotechnol.">
        <title>The genomic sequence of the Chinese hamster ovary (CHO)-K1 cell line.</title>
        <authorList>
            <person name="Xu X."/>
            <person name="Nagarajan H."/>
            <person name="Lewis N.E."/>
            <person name="Pan S."/>
            <person name="Cai Z."/>
            <person name="Liu X."/>
            <person name="Chen W."/>
            <person name="Xie M."/>
            <person name="Wang W."/>
            <person name="Hammond S."/>
            <person name="Andersen M.R."/>
            <person name="Neff N."/>
            <person name="Passarelli B."/>
            <person name="Koh W."/>
            <person name="Fan H.C."/>
            <person name="Wang J."/>
            <person name="Gui Y."/>
            <person name="Lee K.H."/>
            <person name="Betenbaugh M.J."/>
            <person name="Quake S.R."/>
            <person name="Famili I."/>
            <person name="Palsson B.O."/>
            <person name="Wang J."/>
        </authorList>
    </citation>
    <scope>NUCLEOTIDE SEQUENCE [LARGE SCALE GENOMIC DNA]</scope>
    <source>
        <strain evidence="2">CHO K1 cell line</strain>
    </source>
</reference>
<dbReference type="Proteomes" id="UP000001075">
    <property type="component" value="Unassembled WGS sequence"/>
</dbReference>
<accession>G3HBG1</accession>
<dbReference type="InParanoid" id="G3HBG1"/>
<protein>
    <submittedName>
        <fullName evidence="1">Uncharacterized protein</fullName>
    </submittedName>
</protein>
<evidence type="ECO:0000313" key="2">
    <source>
        <dbReference type="Proteomes" id="UP000001075"/>
    </source>
</evidence>
<organism evidence="1 2">
    <name type="scientific">Cricetulus griseus</name>
    <name type="common">Chinese hamster</name>
    <name type="synonym">Cricetulus barabensis griseus</name>
    <dbReference type="NCBI Taxonomy" id="10029"/>
    <lineage>
        <taxon>Eukaryota</taxon>
        <taxon>Metazoa</taxon>
        <taxon>Chordata</taxon>
        <taxon>Craniata</taxon>
        <taxon>Vertebrata</taxon>
        <taxon>Euteleostomi</taxon>
        <taxon>Mammalia</taxon>
        <taxon>Eutheria</taxon>
        <taxon>Euarchontoglires</taxon>
        <taxon>Glires</taxon>
        <taxon>Rodentia</taxon>
        <taxon>Myomorpha</taxon>
        <taxon>Muroidea</taxon>
        <taxon>Cricetidae</taxon>
        <taxon>Cricetinae</taxon>
        <taxon>Cricetulus</taxon>
    </lineage>
</organism>
<name>G3HBG1_CRIGR</name>